<evidence type="ECO:0000256" key="1">
    <source>
        <dbReference type="SAM" id="SignalP"/>
    </source>
</evidence>
<dbReference type="Gene3D" id="2.140.10.30">
    <property type="entry name" value="Dipeptidylpeptidase IV, N-terminal domain"/>
    <property type="match status" value="1"/>
</dbReference>
<organism evidence="4 5">
    <name type="scientific">Tannerella sp. oral taxon BU063 isolate Cell 5</name>
    <dbReference type="NCBI Taxonomy" id="1410950"/>
    <lineage>
        <taxon>Bacteria</taxon>
        <taxon>Pseudomonadati</taxon>
        <taxon>Bacteroidota</taxon>
        <taxon>Bacteroidia</taxon>
        <taxon>Bacteroidales</taxon>
        <taxon>Tannerellaceae</taxon>
        <taxon>Tannerella</taxon>
    </lineage>
</organism>
<evidence type="ECO:0000313" key="5">
    <source>
        <dbReference type="Proteomes" id="UP000018872"/>
    </source>
</evidence>
<dbReference type="InterPro" id="IPR002469">
    <property type="entry name" value="Peptidase_S9B_N"/>
</dbReference>
<dbReference type="EMBL" id="AYYC01000528">
    <property type="protein sequence ID" value="ETK05361.1"/>
    <property type="molecule type" value="Genomic_DNA"/>
</dbReference>
<dbReference type="InterPro" id="IPR001375">
    <property type="entry name" value="Peptidase_S9_cat"/>
</dbReference>
<gene>
    <name evidence="4" type="ORF">T229_03910</name>
</gene>
<evidence type="ECO:0000259" key="3">
    <source>
        <dbReference type="Pfam" id="PF00930"/>
    </source>
</evidence>
<dbReference type="GO" id="GO:0008236">
    <property type="term" value="F:serine-type peptidase activity"/>
    <property type="evidence" value="ECO:0007669"/>
    <property type="project" value="InterPro"/>
</dbReference>
<dbReference type="GO" id="GO:0008239">
    <property type="term" value="F:dipeptidyl-peptidase activity"/>
    <property type="evidence" value="ECO:0007669"/>
    <property type="project" value="TreeGrafter"/>
</dbReference>
<comment type="caution">
    <text evidence="4">The sequence shown here is derived from an EMBL/GenBank/DDBJ whole genome shotgun (WGS) entry which is preliminary data.</text>
</comment>
<dbReference type="AlphaFoldDB" id="W2CFT9"/>
<dbReference type="PANTHER" id="PTHR11731">
    <property type="entry name" value="PROTEASE FAMILY S9B,C DIPEPTIDYL-PEPTIDASE IV-RELATED"/>
    <property type="match status" value="1"/>
</dbReference>
<proteinExistence type="predicted"/>
<evidence type="ECO:0000313" key="4">
    <source>
        <dbReference type="EMBL" id="ETK05361.1"/>
    </source>
</evidence>
<dbReference type="PATRIC" id="fig|1410950.3.peg.389"/>
<dbReference type="InterPro" id="IPR050278">
    <property type="entry name" value="Serine_Prot_S9B/DPPIV"/>
</dbReference>
<accession>W2CFT9</accession>
<dbReference type="GO" id="GO:0006508">
    <property type="term" value="P:proteolysis"/>
    <property type="evidence" value="ECO:0007669"/>
    <property type="project" value="InterPro"/>
</dbReference>
<sequence>MRFKSYFTLALTMTLAAAIPQTGAAQKKLFTLEDLNFGGTNYRNMTPQNRSIVWWGEEAVRTDADFCALINKTTGRETRLFTLADINQWIGAKDDNHRVKSLRYATFPYAKQSLVLVENITERMLVDWKTHRVVWRQASALQEHTDFAPASRATAYVRDHNLFVIDGEGRVRQISTDGSREMVYGVTAYREMFGIYKGTFWNPDGSRLAFYRMDQTMVPDYPLVDVDPDSMAVLAPEKYPMAGRTTHEVTIGVYDVKSDKTIYLKVGNPKDRYFVNIGWSPDGRTIYLKEFNRKQNEMSLDAYDAVTGDKRATLYTERHEKYITSYTSVAFLPWDADKFIIQSQKDGYNHLYLFNTKGEMLRQLTSGNFVVYDLLGFDKARKRAIILSAESSPIQSNLYAVDIATGKRTLLDNGRGVHANIISPSGFHDRALSPDGGWIIDNYAEPTVPRNIDFINLKTDKGTRYFTAENPWKDYAEPQISSGTIKAADGRTDLYYRLVKPADFDASKKYPTVVYVYGGPMTRNVDAYWHYRLRGWEAYMAQKGFIVFVLDNRGSSDRGRDFEQATYRHLGTEEMKDQMKGVDFLKTLPYVDANRLGIHGWSFGGFMTINLMTTYPDVFKVGVAGGPVIDWNWYEVQYGELYMGTPQDNPEGYAAGSLLPKAKNLKGKLQIIIGMNDPVVLPQNALRFLKECISAGTQPDFFVYPGEPHNMRGHQSVHLHERITQYFIDYLK</sequence>
<feature type="signal peptide" evidence="1">
    <location>
        <begin position="1"/>
        <end position="24"/>
    </location>
</feature>
<dbReference type="Proteomes" id="UP000018872">
    <property type="component" value="Unassembled WGS sequence"/>
</dbReference>
<reference evidence="4 5" key="1">
    <citation type="submission" date="2013-11" db="EMBL/GenBank/DDBJ databases">
        <title>Single cell genomics of uncultured Tannerella BU063 (oral taxon 286).</title>
        <authorList>
            <person name="Beall C.J."/>
            <person name="Campbell A.G."/>
            <person name="Griffen A.L."/>
            <person name="Podar M."/>
            <person name="Leys E.J."/>
        </authorList>
    </citation>
    <scope>NUCLEOTIDE SEQUENCE [LARGE SCALE GENOMIC DNA]</scope>
    <source>
        <strain evidence="4">Cell 5</strain>
    </source>
</reference>
<dbReference type="Gene3D" id="3.40.50.1820">
    <property type="entry name" value="alpha/beta hydrolase"/>
    <property type="match status" value="1"/>
</dbReference>
<feature type="domain" description="Peptidase S9 prolyl oligopeptidase catalytic" evidence="2">
    <location>
        <begin position="536"/>
        <end position="732"/>
    </location>
</feature>
<feature type="domain" description="Dipeptidylpeptidase IV N-terminal" evidence="3">
    <location>
        <begin position="139"/>
        <end position="449"/>
    </location>
</feature>
<evidence type="ECO:0000259" key="2">
    <source>
        <dbReference type="Pfam" id="PF00326"/>
    </source>
</evidence>
<dbReference type="InterPro" id="IPR029058">
    <property type="entry name" value="AB_hydrolase_fold"/>
</dbReference>
<feature type="chain" id="PRO_5004812814" evidence="1">
    <location>
        <begin position="25"/>
        <end position="732"/>
    </location>
</feature>
<dbReference type="SUPFAM" id="SSF82171">
    <property type="entry name" value="DPP6 N-terminal domain-like"/>
    <property type="match status" value="1"/>
</dbReference>
<dbReference type="SUPFAM" id="SSF53474">
    <property type="entry name" value="alpha/beta-Hydrolases"/>
    <property type="match status" value="1"/>
</dbReference>
<dbReference type="PANTHER" id="PTHR11731:SF193">
    <property type="entry name" value="DIPEPTIDYL PEPTIDASE 9"/>
    <property type="match status" value="1"/>
</dbReference>
<name>W2CFT9_9BACT</name>
<dbReference type="Pfam" id="PF00326">
    <property type="entry name" value="Peptidase_S9"/>
    <property type="match status" value="1"/>
</dbReference>
<dbReference type="Pfam" id="PF00930">
    <property type="entry name" value="DPPIV_N"/>
    <property type="match status" value="1"/>
</dbReference>
<keyword evidence="1" id="KW-0732">Signal</keyword>
<protein>
    <submittedName>
        <fullName evidence="4">Prolyl tripeptidyl peptidase</fullName>
    </submittedName>
</protein>